<dbReference type="AlphaFoldDB" id="A0A4S8L3G1"/>
<accession>A0A4S8L3G1</accession>
<feature type="non-terminal residue" evidence="2">
    <location>
        <position position="103"/>
    </location>
</feature>
<gene>
    <name evidence="2" type="ORF">K435DRAFT_557886</name>
</gene>
<keyword evidence="3" id="KW-1185">Reference proteome</keyword>
<evidence type="ECO:0000256" key="1">
    <source>
        <dbReference type="SAM" id="SignalP"/>
    </source>
</evidence>
<protein>
    <submittedName>
        <fullName evidence="2">Uncharacterized protein</fullName>
    </submittedName>
</protein>
<reference evidence="2 3" key="1">
    <citation type="journal article" date="2019" name="Nat. Ecol. Evol.">
        <title>Megaphylogeny resolves global patterns of mushroom evolution.</title>
        <authorList>
            <person name="Varga T."/>
            <person name="Krizsan K."/>
            <person name="Foldi C."/>
            <person name="Dima B."/>
            <person name="Sanchez-Garcia M."/>
            <person name="Sanchez-Ramirez S."/>
            <person name="Szollosi G.J."/>
            <person name="Szarkandi J.G."/>
            <person name="Papp V."/>
            <person name="Albert L."/>
            <person name="Andreopoulos W."/>
            <person name="Angelini C."/>
            <person name="Antonin V."/>
            <person name="Barry K.W."/>
            <person name="Bougher N.L."/>
            <person name="Buchanan P."/>
            <person name="Buyck B."/>
            <person name="Bense V."/>
            <person name="Catcheside P."/>
            <person name="Chovatia M."/>
            <person name="Cooper J."/>
            <person name="Damon W."/>
            <person name="Desjardin D."/>
            <person name="Finy P."/>
            <person name="Geml J."/>
            <person name="Haridas S."/>
            <person name="Hughes K."/>
            <person name="Justo A."/>
            <person name="Karasinski D."/>
            <person name="Kautmanova I."/>
            <person name="Kiss B."/>
            <person name="Kocsube S."/>
            <person name="Kotiranta H."/>
            <person name="LaButti K.M."/>
            <person name="Lechner B.E."/>
            <person name="Liimatainen K."/>
            <person name="Lipzen A."/>
            <person name="Lukacs Z."/>
            <person name="Mihaltcheva S."/>
            <person name="Morgado L.N."/>
            <person name="Niskanen T."/>
            <person name="Noordeloos M.E."/>
            <person name="Ohm R.A."/>
            <person name="Ortiz-Santana B."/>
            <person name="Ovrebo C."/>
            <person name="Racz N."/>
            <person name="Riley R."/>
            <person name="Savchenko A."/>
            <person name="Shiryaev A."/>
            <person name="Soop K."/>
            <person name="Spirin V."/>
            <person name="Szebenyi C."/>
            <person name="Tomsovsky M."/>
            <person name="Tulloss R.E."/>
            <person name="Uehling J."/>
            <person name="Grigoriev I.V."/>
            <person name="Vagvolgyi C."/>
            <person name="Papp T."/>
            <person name="Martin F.M."/>
            <person name="Miettinen O."/>
            <person name="Hibbett D.S."/>
            <person name="Nagy L.G."/>
        </authorList>
    </citation>
    <scope>NUCLEOTIDE SEQUENCE [LARGE SCALE GENOMIC DNA]</scope>
    <source>
        <strain evidence="2 3">CBS 962.96</strain>
    </source>
</reference>
<sequence length="103" mass="11535">MTVPATFTLTLAWLVLLFTAQGLKEDIWFLIAVGGIGMIQNLLVSGARCKPGALGFHLEEDDIPEKFQNFELQAEEIEKKVGITLLDIFFPGGLRADEKQWRD</sequence>
<name>A0A4S8L3G1_DENBC</name>
<dbReference type="Proteomes" id="UP000297245">
    <property type="component" value="Unassembled WGS sequence"/>
</dbReference>
<feature type="signal peptide" evidence="1">
    <location>
        <begin position="1"/>
        <end position="22"/>
    </location>
</feature>
<evidence type="ECO:0000313" key="2">
    <source>
        <dbReference type="EMBL" id="THU82863.1"/>
    </source>
</evidence>
<organism evidence="2 3">
    <name type="scientific">Dendrothele bispora (strain CBS 962.96)</name>
    <dbReference type="NCBI Taxonomy" id="1314807"/>
    <lineage>
        <taxon>Eukaryota</taxon>
        <taxon>Fungi</taxon>
        <taxon>Dikarya</taxon>
        <taxon>Basidiomycota</taxon>
        <taxon>Agaricomycotina</taxon>
        <taxon>Agaricomycetes</taxon>
        <taxon>Agaricomycetidae</taxon>
        <taxon>Agaricales</taxon>
        <taxon>Agaricales incertae sedis</taxon>
        <taxon>Dendrothele</taxon>
    </lineage>
</organism>
<keyword evidence="1" id="KW-0732">Signal</keyword>
<feature type="chain" id="PRO_5020809684" evidence="1">
    <location>
        <begin position="23"/>
        <end position="103"/>
    </location>
</feature>
<proteinExistence type="predicted"/>
<dbReference type="EMBL" id="ML179703">
    <property type="protein sequence ID" value="THU82863.1"/>
    <property type="molecule type" value="Genomic_DNA"/>
</dbReference>
<dbReference type="OrthoDB" id="1937642at2759"/>
<evidence type="ECO:0000313" key="3">
    <source>
        <dbReference type="Proteomes" id="UP000297245"/>
    </source>
</evidence>